<evidence type="ECO:0000256" key="4">
    <source>
        <dbReference type="ARBA" id="ARBA00022691"/>
    </source>
</evidence>
<proteinExistence type="inferred from homology"/>
<keyword evidence="2" id="KW-0489">Methyltransferase</keyword>
<dbReference type="PANTHER" id="PTHR10867:SF17">
    <property type="entry name" value="NICOTINAMIDE N-METHYLTRANSFERASE"/>
    <property type="match status" value="1"/>
</dbReference>
<comment type="similarity">
    <text evidence="1">Belongs to the class I-like SAM-binding methyltransferase superfamily. NNMT/PNMT/TEMT family.</text>
</comment>
<dbReference type="PROSITE" id="PS51681">
    <property type="entry name" value="SAM_MT_NNMT_PNMT_TEMT"/>
    <property type="match status" value="1"/>
</dbReference>
<protein>
    <recommendedName>
        <fullName evidence="7">Nicotinamide N-methyltransferase-like</fullName>
    </recommendedName>
</protein>
<dbReference type="SUPFAM" id="SSF53335">
    <property type="entry name" value="S-adenosyl-L-methionine-dependent methyltransferases"/>
    <property type="match status" value="1"/>
</dbReference>
<dbReference type="AlphaFoldDB" id="A0ABD3WBR8"/>
<evidence type="ECO:0000256" key="1">
    <source>
        <dbReference type="ARBA" id="ARBA00007996"/>
    </source>
</evidence>
<dbReference type="InterPro" id="IPR000940">
    <property type="entry name" value="NNMT_TEMT_trans"/>
</dbReference>
<sequence>MSDEPVLTTHRDVAFDPETYVTMYYSRVTCEEGDMLTFFLDCLKNAFKSGEISGMKLLDIGTGPVLHTAFCAAPWFEEITLSDFDQNNLDFLQKWKDGKISHMGPVFAYLSETNEKGMEVDKRQDELRRKIQHIVHSDVTLPNPLVSTPVDGVVFDAITSSLCLEAASITIEDYVKTVRNLSSLLKPGGHLVITGVLEETFYRIGDVRFKCTYISKDQVQDIYQKEGFEIVRLKDLKETCSSPKYLGEYSDYQNAYVMIAKKVQQ</sequence>
<dbReference type="GO" id="GO:0032259">
    <property type="term" value="P:methylation"/>
    <property type="evidence" value="ECO:0007669"/>
    <property type="project" value="UniProtKB-KW"/>
</dbReference>
<dbReference type="Proteomes" id="UP001634394">
    <property type="component" value="Unassembled WGS sequence"/>
</dbReference>
<comment type="caution">
    <text evidence="5">The sequence shown here is derived from an EMBL/GenBank/DDBJ whole genome shotgun (WGS) entry which is preliminary data.</text>
</comment>
<dbReference type="CDD" id="cd02440">
    <property type="entry name" value="AdoMet_MTases"/>
    <property type="match status" value="1"/>
</dbReference>
<dbReference type="Pfam" id="PF01234">
    <property type="entry name" value="NNMT_PNMT_TEMT"/>
    <property type="match status" value="1"/>
</dbReference>
<dbReference type="EMBL" id="JBJQND010000007">
    <property type="protein sequence ID" value="KAL3871349.1"/>
    <property type="molecule type" value="Genomic_DNA"/>
</dbReference>
<evidence type="ECO:0000313" key="6">
    <source>
        <dbReference type="Proteomes" id="UP001634394"/>
    </source>
</evidence>
<reference evidence="5 6" key="1">
    <citation type="submission" date="2024-11" db="EMBL/GenBank/DDBJ databases">
        <title>Chromosome-level genome assembly of the freshwater bivalve Anodonta woodiana.</title>
        <authorList>
            <person name="Chen X."/>
        </authorList>
    </citation>
    <scope>NUCLEOTIDE SEQUENCE [LARGE SCALE GENOMIC DNA]</scope>
    <source>
        <strain evidence="5">MN2024</strain>
        <tissue evidence="5">Gills</tissue>
    </source>
</reference>
<keyword evidence="6" id="KW-1185">Reference proteome</keyword>
<dbReference type="PANTHER" id="PTHR10867">
    <property type="entry name" value="NNMT/PNMT/TEMT FAMILY MEMBER"/>
    <property type="match status" value="1"/>
</dbReference>
<evidence type="ECO:0000313" key="5">
    <source>
        <dbReference type="EMBL" id="KAL3871349.1"/>
    </source>
</evidence>
<keyword evidence="4" id="KW-0949">S-adenosyl-L-methionine</keyword>
<accession>A0ABD3WBR8</accession>
<name>A0ABD3WBR8_SINWO</name>
<evidence type="ECO:0000256" key="3">
    <source>
        <dbReference type="ARBA" id="ARBA00022679"/>
    </source>
</evidence>
<evidence type="ECO:0008006" key="7">
    <source>
        <dbReference type="Google" id="ProtNLM"/>
    </source>
</evidence>
<organism evidence="5 6">
    <name type="scientific">Sinanodonta woodiana</name>
    <name type="common">Chinese pond mussel</name>
    <name type="synonym">Anodonta woodiana</name>
    <dbReference type="NCBI Taxonomy" id="1069815"/>
    <lineage>
        <taxon>Eukaryota</taxon>
        <taxon>Metazoa</taxon>
        <taxon>Spiralia</taxon>
        <taxon>Lophotrochozoa</taxon>
        <taxon>Mollusca</taxon>
        <taxon>Bivalvia</taxon>
        <taxon>Autobranchia</taxon>
        <taxon>Heteroconchia</taxon>
        <taxon>Palaeoheterodonta</taxon>
        <taxon>Unionida</taxon>
        <taxon>Unionoidea</taxon>
        <taxon>Unionidae</taxon>
        <taxon>Unioninae</taxon>
        <taxon>Sinanodonta</taxon>
    </lineage>
</organism>
<dbReference type="InterPro" id="IPR029063">
    <property type="entry name" value="SAM-dependent_MTases_sf"/>
</dbReference>
<dbReference type="GO" id="GO:0008168">
    <property type="term" value="F:methyltransferase activity"/>
    <property type="evidence" value="ECO:0007669"/>
    <property type="project" value="UniProtKB-KW"/>
</dbReference>
<evidence type="ECO:0000256" key="2">
    <source>
        <dbReference type="ARBA" id="ARBA00022603"/>
    </source>
</evidence>
<dbReference type="Gene3D" id="3.40.50.150">
    <property type="entry name" value="Vaccinia Virus protein VP39"/>
    <property type="match status" value="1"/>
</dbReference>
<gene>
    <name evidence="5" type="ORF">ACJMK2_039356</name>
</gene>
<keyword evidence="3" id="KW-0808">Transferase</keyword>